<comment type="caution">
    <text evidence="2">The sequence shown here is derived from an EMBL/GenBank/DDBJ whole genome shotgun (WGS) entry which is preliminary data.</text>
</comment>
<name>A0A7X8TUV0_9VIBR</name>
<dbReference type="AlphaFoldDB" id="A0A7X8TUV0"/>
<evidence type="ECO:0000313" key="2">
    <source>
        <dbReference type="EMBL" id="NLS14743.1"/>
    </source>
</evidence>
<accession>A0A7X8TUV0</accession>
<feature type="region of interest" description="Disordered" evidence="1">
    <location>
        <begin position="1"/>
        <end position="26"/>
    </location>
</feature>
<dbReference type="RefSeq" id="WP_138223002.1">
    <property type="nucleotide sequence ID" value="NZ_JABAIK010000028.1"/>
</dbReference>
<evidence type="ECO:0000256" key="1">
    <source>
        <dbReference type="SAM" id="MobiDB-lite"/>
    </source>
</evidence>
<protein>
    <submittedName>
        <fullName evidence="2">Uncharacterized protein</fullName>
    </submittedName>
</protein>
<reference evidence="2 3" key="1">
    <citation type="submission" date="2020-04" db="EMBL/GenBank/DDBJ databases">
        <title>Vibrio sp. SM6, a novel species isolated from seawater.</title>
        <authorList>
            <person name="Wang X."/>
        </authorList>
    </citation>
    <scope>NUCLEOTIDE SEQUENCE [LARGE SCALE GENOMIC DNA]</scope>
    <source>
        <strain evidence="2 3">SM6</strain>
    </source>
</reference>
<sequence length="69" mass="7988">MANTKASNSDATTQAQVTDNPNAPREYVMLKEKRILKRWREKGESITLTPSQAEYHLRNKNLELKKESK</sequence>
<dbReference type="EMBL" id="JABAIK010000028">
    <property type="protein sequence ID" value="NLS14743.1"/>
    <property type="molecule type" value="Genomic_DNA"/>
</dbReference>
<feature type="compositionally biased region" description="Polar residues" evidence="1">
    <location>
        <begin position="1"/>
        <end position="21"/>
    </location>
</feature>
<organism evidence="2 3">
    <name type="scientific">Vibrio agarilyticus</name>
    <dbReference type="NCBI Taxonomy" id="2726741"/>
    <lineage>
        <taxon>Bacteria</taxon>
        <taxon>Pseudomonadati</taxon>
        <taxon>Pseudomonadota</taxon>
        <taxon>Gammaproteobacteria</taxon>
        <taxon>Vibrionales</taxon>
        <taxon>Vibrionaceae</taxon>
        <taxon>Vibrio</taxon>
    </lineage>
</organism>
<proteinExistence type="predicted"/>
<dbReference type="Proteomes" id="UP000535589">
    <property type="component" value="Unassembled WGS sequence"/>
</dbReference>
<keyword evidence="3" id="KW-1185">Reference proteome</keyword>
<gene>
    <name evidence="2" type="ORF">HGP28_17940</name>
</gene>
<evidence type="ECO:0000313" key="3">
    <source>
        <dbReference type="Proteomes" id="UP000535589"/>
    </source>
</evidence>